<gene>
    <name evidence="14" type="ORF">J7I42_33785</name>
</gene>
<comment type="subcellular location">
    <subcellularLocation>
        <location evidence="1">Membrane</location>
        <topology evidence="1">Multi-pass membrane protein</topology>
    </subcellularLocation>
</comment>
<accession>A0ABS3Z588</accession>
<dbReference type="InterPro" id="IPR041647">
    <property type="entry name" value="IRK_C"/>
</dbReference>
<keyword evidence="4 11" id="KW-0812">Transmembrane</keyword>
<feature type="transmembrane region" description="Helical" evidence="11">
    <location>
        <begin position="61"/>
        <end position="86"/>
    </location>
</feature>
<evidence type="ECO:0000256" key="10">
    <source>
        <dbReference type="ARBA" id="ARBA00023303"/>
    </source>
</evidence>
<name>A0ABS3Z588_9BACT</name>
<dbReference type="PRINTS" id="PR01320">
    <property type="entry name" value="KIRCHANNEL"/>
</dbReference>
<keyword evidence="15" id="KW-1185">Reference proteome</keyword>
<evidence type="ECO:0000256" key="4">
    <source>
        <dbReference type="ARBA" id="ARBA00022692"/>
    </source>
</evidence>
<dbReference type="Pfam" id="PF17655">
    <property type="entry name" value="IRK_C"/>
    <property type="match status" value="1"/>
</dbReference>
<dbReference type="Pfam" id="PF07885">
    <property type="entry name" value="Ion_trans_2"/>
    <property type="match status" value="1"/>
</dbReference>
<dbReference type="SUPFAM" id="SSF81324">
    <property type="entry name" value="Voltage-gated potassium channels"/>
    <property type="match status" value="1"/>
</dbReference>
<keyword evidence="3" id="KW-0633">Potassium transport</keyword>
<keyword evidence="7 11" id="KW-1133">Transmembrane helix</keyword>
<dbReference type="RefSeq" id="WP_209144760.1">
    <property type="nucleotide sequence ID" value="NZ_JAGHKO010000024.1"/>
</dbReference>
<keyword evidence="5" id="KW-0851">Voltage-gated channel</keyword>
<proteinExistence type="predicted"/>
<protein>
    <recommendedName>
        <fullName evidence="16">Transporter</fullName>
    </recommendedName>
</protein>
<keyword evidence="10" id="KW-0407">Ion channel</keyword>
<evidence type="ECO:0000259" key="13">
    <source>
        <dbReference type="Pfam" id="PF17655"/>
    </source>
</evidence>
<organism evidence="14 15">
    <name type="scientific">Niastella soli</name>
    <dbReference type="NCBI Taxonomy" id="2821487"/>
    <lineage>
        <taxon>Bacteria</taxon>
        <taxon>Pseudomonadati</taxon>
        <taxon>Bacteroidota</taxon>
        <taxon>Chitinophagia</taxon>
        <taxon>Chitinophagales</taxon>
        <taxon>Chitinophagaceae</taxon>
        <taxon>Niastella</taxon>
    </lineage>
</organism>
<evidence type="ECO:0000256" key="6">
    <source>
        <dbReference type="ARBA" id="ARBA00022958"/>
    </source>
</evidence>
<keyword evidence="9 11" id="KW-0472">Membrane</keyword>
<keyword evidence="2" id="KW-0813">Transport</keyword>
<evidence type="ECO:0000256" key="11">
    <source>
        <dbReference type="SAM" id="Phobius"/>
    </source>
</evidence>
<feature type="domain" description="Potassium channel" evidence="12">
    <location>
        <begin position="86"/>
        <end position="151"/>
    </location>
</feature>
<comment type="caution">
    <text evidence="14">The sequence shown here is derived from an EMBL/GenBank/DDBJ whole genome shotgun (WGS) entry which is preliminary data.</text>
</comment>
<dbReference type="SUPFAM" id="SSF81296">
    <property type="entry name" value="E set domains"/>
    <property type="match status" value="1"/>
</dbReference>
<dbReference type="InterPro" id="IPR016449">
    <property type="entry name" value="K_chnl_inward-rec_Kir"/>
</dbReference>
<evidence type="ECO:0000256" key="1">
    <source>
        <dbReference type="ARBA" id="ARBA00004141"/>
    </source>
</evidence>
<evidence type="ECO:0000256" key="9">
    <source>
        <dbReference type="ARBA" id="ARBA00023136"/>
    </source>
</evidence>
<evidence type="ECO:0008006" key="16">
    <source>
        <dbReference type="Google" id="ProtNLM"/>
    </source>
</evidence>
<evidence type="ECO:0000256" key="3">
    <source>
        <dbReference type="ARBA" id="ARBA00022538"/>
    </source>
</evidence>
<keyword evidence="6" id="KW-0630">Potassium</keyword>
<reference evidence="14 15" key="1">
    <citation type="submission" date="2021-03" db="EMBL/GenBank/DDBJ databases">
        <title>Assistant Professor.</title>
        <authorList>
            <person name="Huq M.A."/>
        </authorList>
    </citation>
    <scope>NUCLEOTIDE SEQUENCE [LARGE SCALE GENOMIC DNA]</scope>
    <source>
        <strain evidence="14 15">MAH-29</strain>
    </source>
</reference>
<evidence type="ECO:0000256" key="5">
    <source>
        <dbReference type="ARBA" id="ARBA00022882"/>
    </source>
</evidence>
<dbReference type="Gene3D" id="1.10.287.70">
    <property type="match status" value="1"/>
</dbReference>
<evidence type="ECO:0000256" key="2">
    <source>
        <dbReference type="ARBA" id="ARBA00022448"/>
    </source>
</evidence>
<dbReference type="InterPro" id="IPR013099">
    <property type="entry name" value="K_chnl_dom"/>
</dbReference>
<keyword evidence="8" id="KW-0406">Ion transport</keyword>
<feature type="transmembrane region" description="Helical" evidence="11">
    <location>
        <begin position="128"/>
        <end position="152"/>
    </location>
</feature>
<dbReference type="InterPro" id="IPR013518">
    <property type="entry name" value="K_chnl_inward-rec_Kir_cyto"/>
</dbReference>
<feature type="domain" description="Inward rectifier potassium channel C-terminal" evidence="13">
    <location>
        <begin position="162"/>
        <end position="316"/>
    </location>
</feature>
<evidence type="ECO:0000256" key="7">
    <source>
        <dbReference type="ARBA" id="ARBA00022989"/>
    </source>
</evidence>
<evidence type="ECO:0000313" key="15">
    <source>
        <dbReference type="Proteomes" id="UP000677244"/>
    </source>
</evidence>
<dbReference type="PANTHER" id="PTHR11767">
    <property type="entry name" value="INWARD RECTIFIER POTASSIUM CHANNEL"/>
    <property type="match status" value="1"/>
</dbReference>
<dbReference type="InterPro" id="IPR014756">
    <property type="entry name" value="Ig_E-set"/>
</dbReference>
<sequence length="320" mass="36570">MPLLKQINPVPKLNDDTGFSNTGIINGSRFINKDGTFNLHKKGLPFWDRFSIFYTMISLPLWQFITIIIIFFFSINLVYTGIYWWIGADQFIGFNSNAPVNIFKELYFFSTETFTTVGYGRVNPIGDLANLVAAVEAMSGFLSFALATGLIYGRFARPRAHVAFSDEAVITPFKEKTALMFRFVCYKQNHALTDVIVQVNLAMMVNENGESKYRYYTLPLERGKIESMPMNWTVVHPIDDQSPLVGFTSEDLAAGDVEVYVLIRGFNEVYGNTVQQRTSYTYHEILFNRKFIPMYHETANGTVLELHKLSKHEAVSVQKY</sequence>
<dbReference type="EMBL" id="JAGHKO010000024">
    <property type="protein sequence ID" value="MBO9205309.1"/>
    <property type="molecule type" value="Genomic_DNA"/>
</dbReference>
<evidence type="ECO:0000313" key="14">
    <source>
        <dbReference type="EMBL" id="MBO9205309.1"/>
    </source>
</evidence>
<evidence type="ECO:0000259" key="12">
    <source>
        <dbReference type="Pfam" id="PF07885"/>
    </source>
</evidence>
<dbReference type="Gene3D" id="2.60.40.1400">
    <property type="entry name" value="G protein-activated inward rectifier potassium channel 1"/>
    <property type="match status" value="1"/>
</dbReference>
<dbReference type="Proteomes" id="UP000677244">
    <property type="component" value="Unassembled WGS sequence"/>
</dbReference>
<evidence type="ECO:0000256" key="8">
    <source>
        <dbReference type="ARBA" id="ARBA00023065"/>
    </source>
</evidence>